<feature type="transmembrane region" description="Helical" evidence="5">
    <location>
        <begin position="38"/>
        <end position="59"/>
    </location>
</feature>
<comment type="subcellular location">
    <subcellularLocation>
        <location evidence="1">Membrane</location>
        <topology evidence="1">Multi-pass membrane protein</topology>
    </subcellularLocation>
</comment>
<gene>
    <name evidence="6" type="ORF">J2Z35_002775</name>
</gene>
<feature type="transmembrane region" description="Helical" evidence="5">
    <location>
        <begin position="71"/>
        <end position="89"/>
    </location>
</feature>
<reference evidence="6 7" key="1">
    <citation type="submission" date="2021-03" db="EMBL/GenBank/DDBJ databases">
        <title>Genomic Encyclopedia of Type Strains, Phase IV (KMG-IV): sequencing the most valuable type-strain genomes for metagenomic binning, comparative biology and taxonomic classification.</title>
        <authorList>
            <person name="Goeker M."/>
        </authorList>
    </citation>
    <scope>NUCLEOTIDE SEQUENCE [LARGE SCALE GENOMIC DNA]</scope>
    <source>
        <strain evidence="6 7">DSM 27512</strain>
    </source>
</reference>
<keyword evidence="4 5" id="KW-0472">Membrane</keyword>
<evidence type="ECO:0000256" key="5">
    <source>
        <dbReference type="SAM" id="Phobius"/>
    </source>
</evidence>
<accession>A0ABS4KMC7</accession>
<keyword evidence="3 5" id="KW-1133">Transmembrane helix</keyword>
<dbReference type="Pfam" id="PF04140">
    <property type="entry name" value="ICMT"/>
    <property type="match status" value="1"/>
</dbReference>
<dbReference type="Gene3D" id="1.20.120.1630">
    <property type="match status" value="1"/>
</dbReference>
<evidence type="ECO:0000313" key="6">
    <source>
        <dbReference type="EMBL" id="MBP2028937.1"/>
    </source>
</evidence>
<keyword evidence="7" id="KW-1185">Reference proteome</keyword>
<comment type="caution">
    <text evidence="6">The sequence shown here is derived from an EMBL/GenBank/DDBJ whole genome shotgun (WGS) entry which is preliminary data.</text>
</comment>
<keyword evidence="2 5" id="KW-0812">Transmembrane</keyword>
<protein>
    <submittedName>
        <fullName evidence="6">Protein-S-isoprenylcysteine O-methyltransferase Ste14</fullName>
    </submittedName>
</protein>
<feature type="transmembrane region" description="Helical" evidence="5">
    <location>
        <begin position="6"/>
        <end position="26"/>
    </location>
</feature>
<organism evidence="6 7">
    <name type="scientific">Acetoanaerobium pronyense</name>
    <dbReference type="NCBI Taxonomy" id="1482736"/>
    <lineage>
        <taxon>Bacteria</taxon>
        <taxon>Bacillati</taxon>
        <taxon>Bacillota</taxon>
        <taxon>Clostridia</taxon>
        <taxon>Peptostreptococcales</taxon>
        <taxon>Filifactoraceae</taxon>
        <taxon>Acetoanaerobium</taxon>
    </lineage>
</organism>
<dbReference type="PANTHER" id="PTHR12714:SF9">
    <property type="entry name" value="PROTEIN-S-ISOPRENYLCYSTEINE O-METHYLTRANSFERASE"/>
    <property type="match status" value="1"/>
</dbReference>
<dbReference type="InterPro" id="IPR007269">
    <property type="entry name" value="ICMT_MeTrfase"/>
</dbReference>
<evidence type="ECO:0000313" key="7">
    <source>
        <dbReference type="Proteomes" id="UP001314903"/>
    </source>
</evidence>
<dbReference type="EMBL" id="JAGGLI010000049">
    <property type="protein sequence ID" value="MBP2028937.1"/>
    <property type="molecule type" value="Genomic_DNA"/>
</dbReference>
<evidence type="ECO:0000256" key="3">
    <source>
        <dbReference type="ARBA" id="ARBA00022989"/>
    </source>
</evidence>
<feature type="transmembrane region" description="Helical" evidence="5">
    <location>
        <begin position="123"/>
        <end position="149"/>
    </location>
</feature>
<name>A0ABS4KMC7_9FIRM</name>
<dbReference type="RefSeq" id="WP_209661990.1">
    <property type="nucleotide sequence ID" value="NZ_JAGGLI010000049.1"/>
</dbReference>
<dbReference type="PANTHER" id="PTHR12714">
    <property type="entry name" value="PROTEIN-S ISOPRENYLCYSTEINE O-METHYLTRANSFERASE"/>
    <property type="match status" value="1"/>
</dbReference>
<evidence type="ECO:0000256" key="2">
    <source>
        <dbReference type="ARBA" id="ARBA00022692"/>
    </source>
</evidence>
<evidence type="ECO:0000256" key="4">
    <source>
        <dbReference type="ARBA" id="ARBA00023136"/>
    </source>
</evidence>
<sequence length="185" mass="21809">MDNYSNIYLAVFFIITFLWVIEIIKFRPEVADGQSKKTFYQILFSIVSSIVLTSVFFFSDTFSVPSSLRPFFINIGIIGYAIGIFVRLWSRFELGKYFSHHVAVDIEQELISKGPYKYFRHPLYIGLFLLTVSVPVFTFNYGGLIYALLSMKYSLSQRINEEELEMEKVLGQRYIDWKKDRYKIF</sequence>
<proteinExistence type="predicted"/>
<evidence type="ECO:0000256" key="1">
    <source>
        <dbReference type="ARBA" id="ARBA00004141"/>
    </source>
</evidence>
<dbReference type="Proteomes" id="UP001314903">
    <property type="component" value="Unassembled WGS sequence"/>
</dbReference>